<dbReference type="RefSeq" id="WP_069478822.1">
    <property type="nucleotide sequence ID" value="NZ_CP017111.1"/>
</dbReference>
<dbReference type="Pfam" id="PF19991">
    <property type="entry name" value="HMA_2"/>
    <property type="match status" value="1"/>
</dbReference>
<name>A0A1D7TMP9_9BACT</name>
<organism evidence="1 2">
    <name type="scientific">Sulfurospirillum halorespirans DSM 13726</name>
    <dbReference type="NCBI Taxonomy" id="1193502"/>
    <lineage>
        <taxon>Bacteria</taxon>
        <taxon>Pseudomonadati</taxon>
        <taxon>Campylobacterota</taxon>
        <taxon>Epsilonproteobacteria</taxon>
        <taxon>Campylobacterales</taxon>
        <taxon>Sulfurospirillaceae</taxon>
        <taxon>Sulfurospirillum</taxon>
    </lineage>
</organism>
<protein>
    <submittedName>
        <fullName evidence="1">Uncharacterized protein</fullName>
    </submittedName>
</protein>
<accession>A0A1D7TMP9</accession>
<keyword evidence="2" id="KW-1185">Reference proteome</keyword>
<sequence>MNVTAEKLVELGGYFSIVHHIKGRIRLRVSPKIKEHKHHVGIEDIEALPARINGIKSIKINKMIGSLTVEYDHAIFPDHLWENLVKGEKLDEIITIIDQLAKEIV</sequence>
<dbReference type="KEGG" id="shal:SHALO_2509"/>
<proteinExistence type="predicted"/>
<dbReference type="PATRIC" id="fig|1193502.14.peg.2541"/>
<dbReference type="STRING" id="1193502.SHALO_2509"/>
<evidence type="ECO:0000313" key="2">
    <source>
        <dbReference type="Proteomes" id="UP000094609"/>
    </source>
</evidence>
<dbReference type="AlphaFoldDB" id="A0A1D7TMP9"/>
<gene>
    <name evidence="1" type="ORF">SHALO_2509</name>
</gene>
<dbReference type="Proteomes" id="UP000094609">
    <property type="component" value="Chromosome"/>
</dbReference>
<dbReference type="EMBL" id="CP017111">
    <property type="protein sequence ID" value="AOO66268.1"/>
    <property type="molecule type" value="Genomic_DNA"/>
</dbReference>
<reference evidence="2" key="1">
    <citation type="submission" date="2016-08" db="EMBL/GenBank/DDBJ databases">
        <title>Complete genome sequence of the organohalide-respiring Epsilonproteobacterium Sulfurospirillum halorespirans.</title>
        <authorList>
            <person name="Goris T."/>
            <person name="Zimmermann J."/>
            <person name="Schenz B."/>
            <person name="Lemos M."/>
            <person name="Hackermueller J."/>
            <person name="Diekert G."/>
        </authorList>
    </citation>
    <scope>NUCLEOTIDE SEQUENCE [LARGE SCALE GENOMIC DNA]</scope>
    <source>
        <strain>DSM 13726</strain>
        <strain evidence="2">PCE-M2</strain>
    </source>
</reference>
<evidence type="ECO:0000313" key="1">
    <source>
        <dbReference type="EMBL" id="AOO66268.1"/>
    </source>
</evidence>